<reference evidence="8 9" key="1">
    <citation type="journal article" date="2007" name="Genome Biol.">
        <title>Genome analysis and genome-wide proteomics of Thermococcus gammatolerans, the most radioresistant organism known amongst the Archaea.</title>
        <authorList>
            <person name="Zivanovic Y."/>
            <person name="Armengaud J."/>
            <person name="Lagorce A."/>
            <person name="Leplat C."/>
            <person name="Guerin P."/>
            <person name="Dutertre M."/>
            <person name="Anthouard V."/>
            <person name="Forterre P."/>
            <person name="Wincker P."/>
            <person name="Confalonieri F."/>
        </authorList>
    </citation>
    <scope>NUCLEOTIDE SEQUENCE [LARGE SCALE GENOMIC DNA]</scope>
    <source>
        <strain evidence="9">DSM 15229 / JCM 11827 / EJ3</strain>
    </source>
</reference>
<dbReference type="Pfam" id="PF00374">
    <property type="entry name" value="NiFeSe_Hases"/>
    <property type="match status" value="1"/>
</dbReference>
<dbReference type="GO" id="GO:0016151">
    <property type="term" value="F:nickel cation binding"/>
    <property type="evidence" value="ECO:0007669"/>
    <property type="project" value="InterPro"/>
</dbReference>
<evidence type="ECO:0000259" key="6">
    <source>
        <dbReference type="Pfam" id="PF00329"/>
    </source>
</evidence>
<dbReference type="InterPro" id="IPR001135">
    <property type="entry name" value="NADH_Q_OxRdtase_suD"/>
</dbReference>
<dbReference type="PANTHER" id="PTHR43485:SF1">
    <property type="entry name" value="FORMATE HYDROGENLYASE SUBUNIT 5-RELATED"/>
    <property type="match status" value="1"/>
</dbReference>
<feature type="domain" description="NADH-quinone oxidoreductase subunit D" evidence="7">
    <location>
        <begin position="502"/>
        <end position="571"/>
    </location>
</feature>
<dbReference type="InterPro" id="IPR037232">
    <property type="entry name" value="NADH_quin_OxRdtase_su_C/D-like"/>
</dbReference>
<keyword evidence="5" id="KW-0460">Magnesium</keyword>
<feature type="domain" description="NADH:ubiquinone oxidoreductase 30kDa subunit" evidence="6">
    <location>
        <begin position="65"/>
        <end position="192"/>
    </location>
</feature>
<evidence type="ECO:0000256" key="1">
    <source>
        <dbReference type="ARBA" id="ARBA00004202"/>
    </source>
</evidence>
<dbReference type="Pfam" id="PF00329">
    <property type="entry name" value="Complex1_30kDa"/>
    <property type="match status" value="1"/>
</dbReference>
<dbReference type="InterPro" id="IPR001268">
    <property type="entry name" value="NADH_UbQ_OxRdtase_30kDa_su"/>
</dbReference>
<dbReference type="InterPro" id="IPR052197">
    <property type="entry name" value="ComplexI_49kDa-like"/>
</dbReference>
<dbReference type="InterPro" id="IPR020396">
    <property type="entry name" value="NADH_UbQ_OxRdtase_CS"/>
</dbReference>
<evidence type="ECO:0000313" key="9">
    <source>
        <dbReference type="Proteomes" id="UP000001488"/>
    </source>
</evidence>
<keyword evidence="4" id="KW-0520">NAD</keyword>
<dbReference type="SUPFAM" id="SSF56762">
    <property type="entry name" value="HydB/Nqo4-like"/>
    <property type="match status" value="1"/>
</dbReference>
<feature type="binding site" evidence="5">
    <location>
        <position position="272"/>
    </location>
    <ligand>
        <name>Ni(2+)</name>
        <dbReference type="ChEBI" id="CHEBI:49786"/>
    </ligand>
</feature>
<dbReference type="GO" id="GO:0016651">
    <property type="term" value="F:oxidoreductase activity, acting on NAD(P)H"/>
    <property type="evidence" value="ECO:0007669"/>
    <property type="project" value="InterPro"/>
</dbReference>
<feature type="binding site" evidence="5">
    <location>
        <position position="275"/>
    </location>
    <ligand>
        <name>Ni(2+)</name>
        <dbReference type="ChEBI" id="CHEBI:49786"/>
    </ligand>
</feature>
<sequence>MNMVTTRDLEAHFEFECRACENGHCRKADVETILTERKGLKEFYEAFKEHIRECKRMTYGQYMFVIDREVLPDAVLWWHNHPEFKETHLSTAVGTDERPLNGKFVYMPFLNVQVEPQNMDENYWVFLKAYMPADDPSFPSVAAKLPAALWIEREVKDLLGFNPVGHPDPRRLILPEDWPEGVYPLRKDMDYRHSPMAEVKTEYRETPEGTTLVPMGPVHAGIEEPAHFRLFVKGEEIVDVDYRGFYSHRGIEKTGEGRLTYNQVLFLAERICGICGYQHSVSYAMAVERLADVDIPDRARYIRTLMLELERIHNHLLWVGIAAHLVGYDTGFMHAWRIREPVMWLVERLTGNRKQYGMNIVGGVRRDILDYRKEEILKVVKQIREETKKFLDIALNTNTFIKRAEGVGILPYKVAKAYSVLGPTARASGRRIDTRLDQATKTAMAYNEVDFKVPVYKEGDVLARVLVRMDELFESLWIVEQLIDQMPGGDIMVPIGDLPEYEEALGFTEAHRGEVVHYVMTGEKNKVYRWKVRAPTYNNLPAVPEMLKGYHVADAPLIIASIDPCYSCTERVQFVDVETGKVKVLTEAEFNELSIKYRGVF</sequence>
<evidence type="ECO:0000256" key="3">
    <source>
        <dbReference type="ARBA" id="ARBA00023002"/>
    </source>
</evidence>
<dbReference type="STRING" id="593117.TGAM_0244"/>
<feature type="binding site" evidence="5">
    <location>
        <position position="568"/>
    </location>
    <ligand>
        <name>Fe cation</name>
        <dbReference type="ChEBI" id="CHEBI:24875"/>
    </ligand>
</feature>
<dbReference type="PaxDb" id="593117-TGAM_0244"/>
<dbReference type="EC" id="1.6.5.3" evidence="8"/>
<evidence type="ECO:0000256" key="5">
    <source>
        <dbReference type="PIRSR" id="PIRSR601501-1"/>
    </source>
</evidence>
<dbReference type="GO" id="GO:0048038">
    <property type="term" value="F:quinone binding"/>
    <property type="evidence" value="ECO:0007669"/>
    <property type="project" value="InterPro"/>
</dbReference>
<evidence type="ECO:0000256" key="2">
    <source>
        <dbReference type="ARBA" id="ARBA00022448"/>
    </source>
</evidence>
<organism evidence="8 9">
    <name type="scientific">Thermococcus gammatolerans (strain DSM 15229 / JCM 11827 / EJ3)</name>
    <dbReference type="NCBI Taxonomy" id="593117"/>
    <lineage>
        <taxon>Archaea</taxon>
        <taxon>Methanobacteriati</taxon>
        <taxon>Methanobacteriota</taxon>
        <taxon>Thermococci</taxon>
        <taxon>Thermococcales</taxon>
        <taxon>Thermococcaceae</taxon>
        <taxon>Thermococcus</taxon>
    </lineage>
</organism>
<keyword evidence="3 8" id="KW-0560">Oxidoreductase</keyword>
<evidence type="ECO:0000313" key="8">
    <source>
        <dbReference type="EMBL" id="ACS32746.1"/>
    </source>
</evidence>
<feature type="binding site" evidence="5">
    <location>
        <position position="275"/>
    </location>
    <ligand>
        <name>Fe cation</name>
        <dbReference type="ChEBI" id="CHEBI:24875"/>
    </ligand>
</feature>
<dbReference type="GO" id="GO:0016829">
    <property type="term" value="F:lyase activity"/>
    <property type="evidence" value="ECO:0007669"/>
    <property type="project" value="UniProtKB-KW"/>
</dbReference>
<dbReference type="PANTHER" id="PTHR43485">
    <property type="entry name" value="HYDROGENASE-4 COMPONENT G"/>
    <property type="match status" value="1"/>
</dbReference>
<dbReference type="EMBL" id="CP001398">
    <property type="protein sequence ID" value="ACS32746.1"/>
    <property type="molecule type" value="Genomic_DNA"/>
</dbReference>
<proteinExistence type="predicted"/>
<keyword evidence="5" id="KW-0533">Nickel</keyword>
<feature type="binding site" evidence="5">
    <location>
        <position position="252"/>
    </location>
    <ligand>
        <name>Mg(2+)</name>
        <dbReference type="ChEBI" id="CHEBI:18420"/>
    </ligand>
</feature>
<dbReference type="KEGG" id="tga:TGAM_0244"/>
<dbReference type="Pfam" id="PF00346">
    <property type="entry name" value="Complex1_49kDa"/>
    <property type="match status" value="2"/>
</dbReference>
<keyword evidence="8" id="KW-0456">Lyase</keyword>
<feature type="binding site" evidence="5">
    <location>
        <position position="532"/>
    </location>
    <ligand>
        <name>Mg(2+)</name>
        <dbReference type="ChEBI" id="CHEBI:18420"/>
    </ligand>
</feature>
<feature type="binding site" evidence="5">
    <location>
        <position position="565"/>
    </location>
    <ligand>
        <name>Ni(2+)</name>
        <dbReference type="ChEBI" id="CHEBI:49786"/>
    </ligand>
</feature>
<dbReference type="Proteomes" id="UP000001488">
    <property type="component" value="Chromosome"/>
</dbReference>
<dbReference type="InterPro" id="IPR001501">
    <property type="entry name" value="Ni-dep_hyd_lsu"/>
</dbReference>
<dbReference type="GO" id="GO:0005886">
    <property type="term" value="C:plasma membrane"/>
    <property type="evidence" value="ECO:0007669"/>
    <property type="project" value="UniProtKB-SubCell"/>
</dbReference>
<dbReference type="GO" id="GO:0051287">
    <property type="term" value="F:NAD binding"/>
    <property type="evidence" value="ECO:0007669"/>
    <property type="project" value="InterPro"/>
</dbReference>
<dbReference type="GO" id="GO:0008137">
    <property type="term" value="F:NADH dehydrogenase (ubiquinone) activity"/>
    <property type="evidence" value="ECO:0007669"/>
    <property type="project" value="InterPro"/>
</dbReference>
<name>C5A3D4_THEGJ</name>
<keyword evidence="9" id="KW-1185">Reference proteome</keyword>
<dbReference type="AlphaFoldDB" id="C5A3D4"/>
<evidence type="ECO:0000256" key="4">
    <source>
        <dbReference type="ARBA" id="ARBA00023027"/>
    </source>
</evidence>
<dbReference type="Gene3D" id="1.10.645.10">
    <property type="entry name" value="Cytochrome-c3 Hydrogenase, chain B"/>
    <property type="match status" value="1"/>
</dbReference>
<comment type="subcellular location">
    <subcellularLocation>
        <location evidence="1">Cell membrane</location>
        <topology evidence="1">Peripheral membrane protein</topology>
    </subcellularLocation>
</comment>
<dbReference type="PROSITE" id="PS00542">
    <property type="entry name" value="COMPLEX1_30K"/>
    <property type="match status" value="1"/>
</dbReference>
<keyword evidence="5" id="KW-0408">Iron</keyword>
<accession>C5A3D4</accession>
<feature type="domain" description="NADH-quinone oxidoreductase subunit D" evidence="7">
    <location>
        <begin position="326"/>
        <end position="493"/>
    </location>
</feature>
<dbReference type="PATRIC" id="fig|593117.10.peg.247"/>
<dbReference type="SUPFAM" id="SSF143243">
    <property type="entry name" value="Nqo5-like"/>
    <property type="match status" value="1"/>
</dbReference>
<keyword evidence="2" id="KW-0813">Transport</keyword>
<keyword evidence="5" id="KW-0479">Metal-binding</keyword>
<evidence type="ECO:0000259" key="7">
    <source>
        <dbReference type="Pfam" id="PF00346"/>
    </source>
</evidence>
<comment type="cofactor">
    <cofactor evidence="5">
        <name>Ni(2+)</name>
        <dbReference type="ChEBI" id="CHEBI:49786"/>
    </cofactor>
</comment>
<dbReference type="Gene3D" id="3.30.460.80">
    <property type="entry name" value="NADH:ubiquinone oxidoreductase, 30kDa subunit"/>
    <property type="match status" value="1"/>
</dbReference>
<gene>
    <name evidence="8" type="primary">mhy1F</name>
    <name evidence="8" type="ordered locus">TGAM_0244</name>
</gene>
<dbReference type="InterPro" id="IPR029014">
    <property type="entry name" value="NiFe-Hase_large"/>
</dbReference>
<dbReference type="HOGENOM" id="CLU_015134_3_1_2"/>
<dbReference type="eggNOG" id="arCOG01547">
    <property type="taxonomic scope" value="Archaea"/>
</dbReference>
<protein>
    <submittedName>
        <fullName evidence="8">Formate hydrogenlyase I subunit F (Mhy1F)</fullName>
        <ecNumber evidence="8">1.6.5.3</ecNumber>
    </submittedName>
</protein>
<comment type="cofactor">
    <cofactor evidence="5">
        <name>Fe cation</name>
        <dbReference type="ChEBI" id="CHEBI:24875"/>
    </cofactor>
</comment>